<evidence type="ECO:0000256" key="7">
    <source>
        <dbReference type="ARBA" id="ARBA00023004"/>
    </source>
</evidence>
<reference evidence="11 12" key="1">
    <citation type="journal article" date="2019" name="Nat. Commun.">
        <title>A new type of DNA phosphorothioation-based antiviral system in archaea.</title>
        <authorList>
            <person name="Xiong L."/>
            <person name="Liu S."/>
            <person name="Chen S."/>
            <person name="Xiao Y."/>
            <person name="Zhu B."/>
            <person name="Gao Y."/>
            <person name="Zhang Y."/>
            <person name="Chen B."/>
            <person name="Luo J."/>
            <person name="Deng Z."/>
            <person name="Chen X."/>
            <person name="Wang L."/>
            <person name="Chen S."/>
        </authorList>
    </citation>
    <scope>NUCLEOTIDE SEQUENCE [LARGE SCALE GENOMIC DNA]</scope>
    <source>
        <strain evidence="11 12">CBA1105</strain>
    </source>
</reference>
<evidence type="ECO:0000256" key="6">
    <source>
        <dbReference type="ARBA" id="ARBA00022982"/>
    </source>
</evidence>
<dbReference type="SUPFAM" id="SSF54862">
    <property type="entry name" value="4Fe-4S ferredoxins"/>
    <property type="match status" value="1"/>
</dbReference>
<dbReference type="OrthoDB" id="7950at2157"/>
<dbReference type="InterPro" id="IPR017900">
    <property type="entry name" value="4Fe4S_Fe_S_CS"/>
</dbReference>
<evidence type="ECO:0000313" key="12">
    <source>
        <dbReference type="Proteomes" id="UP000296706"/>
    </source>
</evidence>
<dbReference type="Proteomes" id="UP000296706">
    <property type="component" value="Chromosome"/>
</dbReference>
<dbReference type="Pfam" id="PF05187">
    <property type="entry name" value="Fer4_ETF_QO"/>
    <property type="match status" value="1"/>
</dbReference>
<dbReference type="PROSITE" id="PS51379">
    <property type="entry name" value="4FE4S_FER_2"/>
    <property type="match status" value="1"/>
</dbReference>
<dbReference type="InterPro" id="IPR017896">
    <property type="entry name" value="4Fe4S_Fe-S-bd"/>
</dbReference>
<keyword evidence="12" id="KW-1185">Reference proteome</keyword>
<dbReference type="Gene3D" id="3.30.70.20">
    <property type="match status" value="1"/>
</dbReference>
<evidence type="ECO:0000256" key="2">
    <source>
        <dbReference type="ARBA" id="ARBA00009192"/>
    </source>
</evidence>
<dbReference type="InterPro" id="IPR012206">
    <property type="entry name" value="Fd_FixX"/>
</dbReference>
<feature type="domain" description="4Fe-4S ferredoxin-type" evidence="10">
    <location>
        <begin position="70"/>
        <end position="99"/>
    </location>
</feature>
<dbReference type="GeneID" id="39848635"/>
<evidence type="ECO:0000256" key="8">
    <source>
        <dbReference type="ARBA" id="ARBA00023014"/>
    </source>
</evidence>
<name>A0A4D6HFX3_9EURY</name>
<evidence type="ECO:0000313" key="11">
    <source>
        <dbReference type="EMBL" id="QCC51942.1"/>
    </source>
</evidence>
<dbReference type="KEGG" id="hsn:DV733_12200"/>
<protein>
    <recommendedName>
        <fullName evidence="3">Ferredoxin-like protein</fullName>
    </recommendedName>
</protein>
<keyword evidence="6" id="KW-0249">Electron transport</keyword>
<evidence type="ECO:0000256" key="1">
    <source>
        <dbReference type="ARBA" id="ARBA00003208"/>
    </source>
</evidence>
<dbReference type="EMBL" id="CP031310">
    <property type="protein sequence ID" value="QCC51942.1"/>
    <property type="molecule type" value="Genomic_DNA"/>
</dbReference>
<comment type="similarity">
    <text evidence="2">To ferredoxins from P.putida and C.tartarivorum, ferredoxin I from A.vinelandii, ferredoxin II from D.desulfuricans.</text>
</comment>
<accession>A0A4D6HFX3</accession>
<evidence type="ECO:0000256" key="5">
    <source>
        <dbReference type="ARBA" id="ARBA00022723"/>
    </source>
</evidence>
<keyword evidence="9" id="KW-0535">Nitrogen fixation</keyword>
<evidence type="ECO:0000256" key="4">
    <source>
        <dbReference type="ARBA" id="ARBA00022448"/>
    </source>
</evidence>
<sequence length="110" mass="12092">MSKAQTTPKVPDTPDVENASIEDRLYTVKYKDSGESHLGITIPGICDEKCTTYECTNVCPADVWRAEEGGVPTIAYENCLECGSCRFACPHGNVEWEYPETGNGVSYKYG</sequence>
<gene>
    <name evidence="11" type="ORF">DV733_12200</name>
</gene>
<dbReference type="GO" id="GO:0005506">
    <property type="term" value="F:iron ion binding"/>
    <property type="evidence" value="ECO:0007669"/>
    <property type="project" value="InterPro"/>
</dbReference>
<dbReference type="PANTHER" id="PTHR43082:SF3">
    <property type="entry name" value="FERREDOXIN-LIKE PROTEIN YDIT"/>
    <property type="match status" value="1"/>
</dbReference>
<dbReference type="PANTHER" id="PTHR43082">
    <property type="entry name" value="FERREDOXIN-LIKE"/>
    <property type="match status" value="1"/>
</dbReference>
<comment type="function">
    <text evidence="1">Could be a 3Fe-4S cluster-containing protein.</text>
</comment>
<dbReference type="InterPro" id="IPR007859">
    <property type="entry name" value="ETF-QO/FixX_C"/>
</dbReference>
<proteinExistence type="predicted"/>
<evidence type="ECO:0000256" key="3">
    <source>
        <dbReference type="ARBA" id="ARBA00020378"/>
    </source>
</evidence>
<dbReference type="STRING" id="1457250.GCA_000755225_00446"/>
<dbReference type="RefSeq" id="WP_049994449.1">
    <property type="nucleotide sequence ID" value="NZ_CP031310.1"/>
</dbReference>
<organism evidence="11 12">
    <name type="scientific">Halapricum salinum</name>
    <dbReference type="NCBI Taxonomy" id="1457250"/>
    <lineage>
        <taxon>Archaea</taxon>
        <taxon>Methanobacteriati</taxon>
        <taxon>Methanobacteriota</taxon>
        <taxon>Stenosarchaea group</taxon>
        <taxon>Halobacteria</taxon>
        <taxon>Halobacteriales</taxon>
        <taxon>Haloarculaceae</taxon>
        <taxon>Halapricum</taxon>
    </lineage>
</organism>
<dbReference type="PROSITE" id="PS00198">
    <property type="entry name" value="4FE4S_FER_1"/>
    <property type="match status" value="1"/>
</dbReference>
<keyword evidence="5" id="KW-0479">Metal-binding</keyword>
<keyword evidence="4" id="KW-0813">Transport</keyword>
<dbReference type="GO" id="GO:0051536">
    <property type="term" value="F:iron-sulfur cluster binding"/>
    <property type="evidence" value="ECO:0007669"/>
    <property type="project" value="UniProtKB-KW"/>
</dbReference>
<keyword evidence="7" id="KW-0408">Iron</keyword>
<dbReference type="AlphaFoldDB" id="A0A4D6HFX3"/>
<evidence type="ECO:0000256" key="9">
    <source>
        <dbReference type="ARBA" id="ARBA00023231"/>
    </source>
</evidence>
<dbReference type="PIRSF" id="PIRSF036548">
    <property type="entry name" value="Fdx_FixX"/>
    <property type="match status" value="1"/>
</dbReference>
<dbReference type="GO" id="GO:0016491">
    <property type="term" value="F:oxidoreductase activity"/>
    <property type="evidence" value="ECO:0007669"/>
    <property type="project" value="UniProtKB-ARBA"/>
</dbReference>
<keyword evidence="8" id="KW-0411">Iron-sulfur</keyword>
<evidence type="ECO:0000259" key="10">
    <source>
        <dbReference type="PROSITE" id="PS51379"/>
    </source>
</evidence>